<evidence type="ECO:0000313" key="3">
    <source>
        <dbReference type="Proteomes" id="UP000192247"/>
    </source>
</evidence>
<reference evidence="2 3" key="1">
    <citation type="journal article" date="2017" name="Gigascience">
        <title>Draft genome of the honey bee ectoparasitic mite, Tropilaelaps mercedesae, is shaped by the parasitic life history.</title>
        <authorList>
            <person name="Dong X."/>
            <person name="Armstrong S.D."/>
            <person name="Xia D."/>
            <person name="Makepeace B.L."/>
            <person name="Darby A.C."/>
            <person name="Kadowaki T."/>
        </authorList>
    </citation>
    <scope>NUCLEOTIDE SEQUENCE [LARGE SCALE GENOMIC DNA]</scope>
    <source>
        <strain evidence="2">Wuxi-XJTLU</strain>
    </source>
</reference>
<dbReference type="AlphaFoldDB" id="A0A1V9X4T8"/>
<keyword evidence="3" id="KW-1185">Reference proteome</keyword>
<organism evidence="2 3">
    <name type="scientific">Tropilaelaps mercedesae</name>
    <dbReference type="NCBI Taxonomy" id="418985"/>
    <lineage>
        <taxon>Eukaryota</taxon>
        <taxon>Metazoa</taxon>
        <taxon>Ecdysozoa</taxon>
        <taxon>Arthropoda</taxon>
        <taxon>Chelicerata</taxon>
        <taxon>Arachnida</taxon>
        <taxon>Acari</taxon>
        <taxon>Parasitiformes</taxon>
        <taxon>Mesostigmata</taxon>
        <taxon>Gamasina</taxon>
        <taxon>Dermanyssoidea</taxon>
        <taxon>Laelapidae</taxon>
        <taxon>Tropilaelaps</taxon>
    </lineage>
</organism>
<accession>A0A1V9X4T8</accession>
<dbReference type="EMBL" id="MNPL01024031">
    <property type="protein sequence ID" value="OQR68629.1"/>
    <property type="molecule type" value="Genomic_DNA"/>
</dbReference>
<proteinExistence type="predicted"/>
<feature type="region of interest" description="Disordered" evidence="1">
    <location>
        <begin position="49"/>
        <end position="82"/>
    </location>
</feature>
<evidence type="ECO:0000256" key="1">
    <source>
        <dbReference type="SAM" id="MobiDB-lite"/>
    </source>
</evidence>
<feature type="non-terminal residue" evidence="2">
    <location>
        <position position="82"/>
    </location>
</feature>
<name>A0A1V9X4T8_9ACAR</name>
<gene>
    <name evidence="2" type="ORF">BIW11_12785</name>
</gene>
<evidence type="ECO:0000313" key="2">
    <source>
        <dbReference type="EMBL" id="OQR68629.1"/>
    </source>
</evidence>
<dbReference type="InParanoid" id="A0A1V9X4T8"/>
<protein>
    <submittedName>
        <fullName evidence="2">Uncharacterized protein</fullName>
    </submittedName>
</protein>
<dbReference type="Proteomes" id="UP000192247">
    <property type="component" value="Unassembled WGS sequence"/>
</dbReference>
<comment type="caution">
    <text evidence="2">The sequence shown here is derived from an EMBL/GenBank/DDBJ whole genome shotgun (WGS) entry which is preliminary data.</text>
</comment>
<sequence length="82" mass="9144">MRFLHACTSYAAKSNSLPILRKDGADKVKLRPKVSEAFPVSDKLLTLHKEKPRSCVQTSSSKAVSFEQDVDKNRSNSVTDIH</sequence>